<dbReference type="Pfam" id="PF03080">
    <property type="entry name" value="Neprosin"/>
    <property type="match status" value="1"/>
</dbReference>
<protein>
    <recommendedName>
        <fullName evidence="1">Neprosin PEP catalytic domain-containing protein</fullName>
    </recommendedName>
</protein>
<reference evidence="3" key="1">
    <citation type="journal article" date="2012" name="Nature">
        <title>A physical, genetic and functional sequence assembly of the barley genome.</title>
        <authorList>
            <consortium name="The International Barley Genome Sequencing Consortium"/>
            <person name="Mayer K.F."/>
            <person name="Waugh R."/>
            <person name="Brown J.W."/>
            <person name="Schulman A."/>
            <person name="Langridge P."/>
            <person name="Platzer M."/>
            <person name="Fincher G.B."/>
            <person name="Muehlbauer G.J."/>
            <person name="Sato K."/>
            <person name="Close T.J."/>
            <person name="Wise R.P."/>
            <person name="Stein N."/>
        </authorList>
    </citation>
    <scope>NUCLEOTIDE SEQUENCE [LARGE SCALE GENOMIC DNA]</scope>
    <source>
        <strain evidence="3">cv. Morex</strain>
    </source>
</reference>
<reference evidence="2" key="3">
    <citation type="submission" date="2022-01" db="UniProtKB">
        <authorList>
            <consortium name="EnsemblPlants"/>
        </authorList>
    </citation>
    <scope>IDENTIFICATION</scope>
    <source>
        <strain evidence="2">subsp. vulgare</strain>
    </source>
</reference>
<sequence length="277" mass="29812">MEVKASSSLSSVHLQLPYIELPPKHGGAIQPYEAIYITKGSDNGYYGVAATMDVYGYNLKDGQVSGAAISISNFEADFSQNVSAITVGWAVWPSYFNDSQTYLYATWTKDSRQSTGCVNYDCHGIELVSGSPIFPGDVIAPVSQFNGTLQTITIKLFKEKSSGNWWIHGGVNKGDPIPIAYFPASLFDGLFTKGTQVALGGHALSSKTTRPPPMGSGAFGSGWDKAAMIRDIFLINENGRSDFITDDLSTDVTDAKLYNLSPISVGKFTYGGPGRKN</sequence>
<feature type="domain" description="Neprosin PEP catalytic" evidence="1">
    <location>
        <begin position="25"/>
        <end position="277"/>
    </location>
</feature>
<accession>A0A8I7B130</accession>
<dbReference type="Gramene" id="HORVU.MOREX.r3.1HG0055810.1">
    <property type="protein sequence ID" value="HORVU.MOREX.r3.1HG0055810.1"/>
    <property type="gene ID" value="HORVU.MOREX.r3.1HG0055810"/>
</dbReference>
<dbReference type="InterPro" id="IPR004314">
    <property type="entry name" value="Neprosin"/>
</dbReference>
<evidence type="ECO:0000259" key="1">
    <source>
        <dbReference type="PROSITE" id="PS52045"/>
    </source>
</evidence>
<proteinExistence type="predicted"/>
<keyword evidence="3" id="KW-1185">Reference proteome</keyword>
<evidence type="ECO:0000313" key="3">
    <source>
        <dbReference type="Proteomes" id="UP000011116"/>
    </source>
</evidence>
<name>A0A8I7B130_HORVV</name>
<dbReference type="PANTHER" id="PTHR31589">
    <property type="entry name" value="PROTEIN, PUTATIVE (DUF239)-RELATED-RELATED"/>
    <property type="match status" value="1"/>
</dbReference>
<dbReference type="Gramene" id="HORVU.MOREX.r2.1HG0044000.1">
    <property type="protein sequence ID" value="HORVU.MOREX.r2.1HG0044000.1"/>
    <property type="gene ID" value="HORVU.MOREX.r2.1HG0044000"/>
</dbReference>
<organism evidence="2 3">
    <name type="scientific">Hordeum vulgare subsp. vulgare</name>
    <name type="common">Domesticated barley</name>
    <dbReference type="NCBI Taxonomy" id="112509"/>
    <lineage>
        <taxon>Eukaryota</taxon>
        <taxon>Viridiplantae</taxon>
        <taxon>Streptophyta</taxon>
        <taxon>Embryophyta</taxon>
        <taxon>Tracheophyta</taxon>
        <taxon>Spermatophyta</taxon>
        <taxon>Magnoliopsida</taxon>
        <taxon>Liliopsida</taxon>
        <taxon>Poales</taxon>
        <taxon>Poaceae</taxon>
        <taxon>BOP clade</taxon>
        <taxon>Pooideae</taxon>
        <taxon>Triticodae</taxon>
        <taxon>Triticeae</taxon>
        <taxon>Hordeinae</taxon>
        <taxon>Hordeum</taxon>
    </lineage>
</organism>
<dbReference type="SMR" id="A0A8I7B130"/>
<evidence type="ECO:0000313" key="2">
    <source>
        <dbReference type="EnsemblPlants" id="HORVU.MOREX.r3.1HG0055810.1"/>
    </source>
</evidence>
<dbReference type="PANTHER" id="PTHR31589:SF211">
    <property type="entry name" value="OS06G0682600 PROTEIN"/>
    <property type="match status" value="1"/>
</dbReference>
<dbReference type="InterPro" id="IPR053168">
    <property type="entry name" value="Glutamic_endopeptidase"/>
</dbReference>
<dbReference type="AlphaFoldDB" id="A0A8I7B130"/>
<dbReference type="Proteomes" id="UP000011116">
    <property type="component" value="Chromosome 1H"/>
</dbReference>
<dbReference type="EnsemblPlants" id="HORVU.MOREX.r3.1HG0055810.1">
    <property type="protein sequence ID" value="HORVU.MOREX.r3.1HG0055810.1"/>
    <property type="gene ID" value="HORVU.MOREX.r3.1HG0055810"/>
</dbReference>
<dbReference type="PROSITE" id="PS52045">
    <property type="entry name" value="NEPROSIN_PEP_CD"/>
    <property type="match status" value="1"/>
</dbReference>
<dbReference type="Gene3D" id="3.90.1320.10">
    <property type="entry name" value="Outer-capsid protein sigma 3, large lobe"/>
    <property type="match status" value="1"/>
</dbReference>
<reference evidence="2" key="2">
    <citation type="submission" date="2020-10" db="EMBL/GenBank/DDBJ databases">
        <authorList>
            <person name="Scholz U."/>
            <person name="Mascher M."/>
            <person name="Fiebig A."/>
        </authorList>
    </citation>
    <scope>NUCLEOTIDE SEQUENCE [LARGE SCALE GENOMIC DNA]</scope>
    <source>
        <strain evidence="2">cv. Morex</strain>
    </source>
</reference>